<name>A0A7S0YEE4_9CHLO</name>
<gene>
    <name evidence="2" type="ORF">PPAR00522_LOCUS8184</name>
</gene>
<evidence type="ECO:0008006" key="3">
    <source>
        <dbReference type="Google" id="ProtNLM"/>
    </source>
</evidence>
<feature type="region of interest" description="Disordered" evidence="1">
    <location>
        <begin position="20"/>
        <end position="70"/>
    </location>
</feature>
<dbReference type="EMBL" id="HBFM01013060">
    <property type="protein sequence ID" value="CAD8771781.1"/>
    <property type="molecule type" value="Transcribed_RNA"/>
</dbReference>
<dbReference type="GO" id="GO:0005730">
    <property type="term" value="C:nucleolus"/>
    <property type="evidence" value="ECO:0007669"/>
    <property type="project" value="TreeGrafter"/>
</dbReference>
<dbReference type="InterPro" id="IPR013865">
    <property type="entry name" value="FAM32A"/>
</dbReference>
<feature type="compositionally biased region" description="Basic and acidic residues" evidence="1">
    <location>
        <begin position="27"/>
        <end position="38"/>
    </location>
</feature>
<dbReference type="AlphaFoldDB" id="A0A7S0YEE4"/>
<evidence type="ECO:0000256" key="1">
    <source>
        <dbReference type="SAM" id="MobiDB-lite"/>
    </source>
</evidence>
<evidence type="ECO:0000313" key="2">
    <source>
        <dbReference type="EMBL" id="CAD8771781.1"/>
    </source>
</evidence>
<protein>
    <recommendedName>
        <fullName evidence="3">DUF1754-domain-containing protein</fullName>
    </recommendedName>
</protein>
<dbReference type="PANTHER" id="PTHR13282:SF6">
    <property type="entry name" value="PROTEIN FAM32A"/>
    <property type="match status" value="1"/>
</dbReference>
<sequence>MSFIGGKLKLKGGAELKVKGGIKKKKKEVEEEKPENKDINTSALKAYKLNPEDQKETMTDAERRREEKMKKFEDSRLKKFAEKSYREHVKEFNEHLSNLSEHHDIPKVGPG</sequence>
<dbReference type="PANTHER" id="PTHR13282">
    <property type="entry name" value="PROTEIN FAM32A"/>
    <property type="match status" value="1"/>
</dbReference>
<proteinExistence type="predicted"/>
<organism evidence="2">
    <name type="scientific">Polytomella parva</name>
    <dbReference type="NCBI Taxonomy" id="51329"/>
    <lineage>
        <taxon>Eukaryota</taxon>
        <taxon>Viridiplantae</taxon>
        <taxon>Chlorophyta</taxon>
        <taxon>core chlorophytes</taxon>
        <taxon>Chlorophyceae</taxon>
        <taxon>CS clade</taxon>
        <taxon>Chlamydomonadales</taxon>
        <taxon>Chlamydomonadaceae</taxon>
        <taxon>Polytomella</taxon>
    </lineage>
</organism>
<feature type="compositionally biased region" description="Basic and acidic residues" evidence="1">
    <location>
        <begin position="50"/>
        <end position="70"/>
    </location>
</feature>
<accession>A0A7S0YEE4</accession>
<reference evidence="2" key="1">
    <citation type="submission" date="2021-01" db="EMBL/GenBank/DDBJ databases">
        <authorList>
            <person name="Corre E."/>
            <person name="Pelletier E."/>
            <person name="Niang G."/>
            <person name="Scheremetjew M."/>
            <person name="Finn R."/>
            <person name="Kale V."/>
            <person name="Holt S."/>
            <person name="Cochrane G."/>
            <person name="Meng A."/>
            <person name="Brown T."/>
            <person name="Cohen L."/>
        </authorList>
    </citation>
    <scope>NUCLEOTIDE SEQUENCE</scope>
    <source>
        <strain evidence="2">SAG 63-3</strain>
    </source>
</reference>